<accession>A0A392VSS3</accession>
<organism evidence="1 2">
    <name type="scientific">Trifolium medium</name>
    <dbReference type="NCBI Taxonomy" id="97028"/>
    <lineage>
        <taxon>Eukaryota</taxon>
        <taxon>Viridiplantae</taxon>
        <taxon>Streptophyta</taxon>
        <taxon>Embryophyta</taxon>
        <taxon>Tracheophyta</taxon>
        <taxon>Spermatophyta</taxon>
        <taxon>Magnoliopsida</taxon>
        <taxon>eudicotyledons</taxon>
        <taxon>Gunneridae</taxon>
        <taxon>Pentapetalae</taxon>
        <taxon>rosids</taxon>
        <taxon>fabids</taxon>
        <taxon>Fabales</taxon>
        <taxon>Fabaceae</taxon>
        <taxon>Papilionoideae</taxon>
        <taxon>50 kb inversion clade</taxon>
        <taxon>NPAAA clade</taxon>
        <taxon>Hologalegina</taxon>
        <taxon>IRL clade</taxon>
        <taxon>Trifolieae</taxon>
        <taxon>Trifolium</taxon>
    </lineage>
</organism>
<reference evidence="1 2" key="1">
    <citation type="journal article" date="2018" name="Front. Plant Sci.">
        <title>Red Clover (Trifolium pratense) and Zigzag Clover (T. medium) - A Picture of Genomic Similarities and Differences.</title>
        <authorList>
            <person name="Dluhosova J."/>
            <person name="Istvanek J."/>
            <person name="Nedelnik J."/>
            <person name="Repkova J."/>
        </authorList>
    </citation>
    <scope>NUCLEOTIDE SEQUENCE [LARGE SCALE GENOMIC DNA]</scope>
    <source>
        <strain evidence="2">cv. 10/8</strain>
        <tissue evidence="1">Leaf</tissue>
    </source>
</reference>
<sequence>MTTNLLPLSTTLTAFLVPVSIRFHTILSLPPVIVHDLIMVNFGPPILIANSTLVNQ</sequence>
<dbReference type="Proteomes" id="UP000265520">
    <property type="component" value="Unassembled WGS sequence"/>
</dbReference>
<evidence type="ECO:0000313" key="2">
    <source>
        <dbReference type="Proteomes" id="UP000265520"/>
    </source>
</evidence>
<dbReference type="EMBL" id="LXQA011220221">
    <property type="protein sequence ID" value="MCI89470.1"/>
    <property type="molecule type" value="Genomic_DNA"/>
</dbReference>
<keyword evidence="2" id="KW-1185">Reference proteome</keyword>
<protein>
    <submittedName>
        <fullName evidence="1">Uncharacterized protein</fullName>
    </submittedName>
</protein>
<proteinExistence type="predicted"/>
<feature type="non-terminal residue" evidence="1">
    <location>
        <position position="56"/>
    </location>
</feature>
<evidence type="ECO:0000313" key="1">
    <source>
        <dbReference type="EMBL" id="MCI89470.1"/>
    </source>
</evidence>
<dbReference type="AlphaFoldDB" id="A0A392VSS3"/>
<name>A0A392VSS3_9FABA</name>
<comment type="caution">
    <text evidence="1">The sequence shown here is derived from an EMBL/GenBank/DDBJ whole genome shotgun (WGS) entry which is preliminary data.</text>
</comment>